<dbReference type="Pfam" id="PF21928">
    <property type="entry name" value="XLF_CC"/>
    <property type="match status" value="1"/>
</dbReference>
<proteinExistence type="inferred from homology"/>
<keyword evidence="3" id="KW-0238">DNA-binding</keyword>
<feature type="compositionally biased region" description="Polar residues" evidence="8">
    <location>
        <begin position="515"/>
        <end position="541"/>
    </location>
</feature>
<feature type="compositionally biased region" description="Basic residues" evidence="8">
    <location>
        <begin position="497"/>
        <end position="506"/>
    </location>
</feature>
<dbReference type="PANTHER" id="PTHR32235">
    <property type="entry name" value="NON-HOMOLOGOUS END-JOINING FACTOR 1"/>
    <property type="match status" value="1"/>
</dbReference>
<feature type="compositionally biased region" description="Basic and acidic residues" evidence="8">
    <location>
        <begin position="542"/>
        <end position="574"/>
    </location>
</feature>
<evidence type="ECO:0000259" key="9">
    <source>
        <dbReference type="Pfam" id="PF09302"/>
    </source>
</evidence>
<evidence type="ECO:0000313" key="12">
    <source>
        <dbReference type="Proteomes" id="UP001175353"/>
    </source>
</evidence>
<name>A0AAN6H998_9PEZI</name>
<comment type="caution">
    <text evidence="11">The sequence shown here is derived from an EMBL/GenBank/DDBJ whole genome shotgun (WGS) entry which is preliminary data.</text>
</comment>
<comment type="similarity">
    <text evidence="6">Belongs to the XRCC4-XLF family. XLF subfamily.</text>
</comment>
<accession>A0AAN6H998</accession>
<keyword evidence="5" id="KW-0539">Nucleus</keyword>
<keyword evidence="4" id="KW-0234">DNA repair</keyword>
<evidence type="ECO:0000256" key="5">
    <source>
        <dbReference type="ARBA" id="ARBA00023242"/>
    </source>
</evidence>
<dbReference type="Pfam" id="PF09302">
    <property type="entry name" value="XLF"/>
    <property type="match status" value="1"/>
</dbReference>
<feature type="compositionally biased region" description="Polar residues" evidence="8">
    <location>
        <begin position="373"/>
        <end position="407"/>
    </location>
</feature>
<dbReference type="PANTHER" id="PTHR32235:SF1">
    <property type="entry name" value="NON-HOMOLOGOUS END-JOINING FACTOR 1"/>
    <property type="match status" value="1"/>
</dbReference>
<evidence type="ECO:0000256" key="3">
    <source>
        <dbReference type="ARBA" id="ARBA00023125"/>
    </source>
</evidence>
<evidence type="ECO:0000256" key="4">
    <source>
        <dbReference type="ARBA" id="ARBA00023204"/>
    </source>
</evidence>
<dbReference type="InterPro" id="IPR015381">
    <property type="entry name" value="XLF-like_N"/>
</dbReference>
<gene>
    <name evidence="11" type="ORF">LTR91_020465</name>
</gene>
<reference evidence="11" key="1">
    <citation type="submission" date="2023-06" db="EMBL/GenBank/DDBJ databases">
        <title>Black Yeasts Isolated from many extreme environments.</title>
        <authorList>
            <person name="Coleine C."/>
            <person name="Stajich J.E."/>
            <person name="Selbmann L."/>
        </authorList>
    </citation>
    <scope>NUCLEOTIDE SEQUENCE</scope>
    <source>
        <strain evidence="11">CCFEE 5200</strain>
    </source>
</reference>
<dbReference type="InterPro" id="IPR038051">
    <property type="entry name" value="XRCC4-like_N_sf"/>
</dbReference>
<dbReference type="EMBL" id="JAUJLE010000336">
    <property type="protein sequence ID" value="KAK0960188.1"/>
    <property type="molecule type" value="Genomic_DNA"/>
</dbReference>
<evidence type="ECO:0000256" key="7">
    <source>
        <dbReference type="ARBA" id="ARBA00044529"/>
    </source>
</evidence>
<dbReference type="AlphaFoldDB" id="A0AAN6H998"/>
<evidence type="ECO:0000259" key="10">
    <source>
        <dbReference type="Pfam" id="PF21928"/>
    </source>
</evidence>
<dbReference type="GO" id="GO:0045027">
    <property type="term" value="F:DNA end binding"/>
    <property type="evidence" value="ECO:0007669"/>
    <property type="project" value="TreeGrafter"/>
</dbReference>
<evidence type="ECO:0000313" key="11">
    <source>
        <dbReference type="EMBL" id="KAK0960188.1"/>
    </source>
</evidence>
<evidence type="ECO:0000256" key="8">
    <source>
        <dbReference type="SAM" id="MobiDB-lite"/>
    </source>
</evidence>
<evidence type="ECO:0000256" key="2">
    <source>
        <dbReference type="ARBA" id="ARBA00022763"/>
    </source>
</evidence>
<feature type="compositionally biased region" description="Polar residues" evidence="8">
    <location>
        <begin position="333"/>
        <end position="343"/>
    </location>
</feature>
<dbReference type="GO" id="GO:0032807">
    <property type="term" value="C:DNA ligase IV complex"/>
    <property type="evidence" value="ECO:0007669"/>
    <property type="project" value="TreeGrafter"/>
</dbReference>
<feature type="compositionally biased region" description="Low complexity" evidence="8">
    <location>
        <begin position="408"/>
        <end position="430"/>
    </location>
</feature>
<dbReference type="CDD" id="cd22285">
    <property type="entry name" value="HD_XLF_N"/>
    <property type="match status" value="1"/>
</dbReference>
<dbReference type="GO" id="GO:0006303">
    <property type="term" value="P:double-strand break repair via nonhomologous end joining"/>
    <property type="evidence" value="ECO:0007669"/>
    <property type="project" value="TreeGrafter"/>
</dbReference>
<dbReference type="InterPro" id="IPR053829">
    <property type="entry name" value="XLF-like_CC"/>
</dbReference>
<evidence type="ECO:0000256" key="1">
    <source>
        <dbReference type="ARBA" id="ARBA00004123"/>
    </source>
</evidence>
<feature type="region of interest" description="Disordered" evidence="8">
    <location>
        <begin position="317"/>
        <end position="589"/>
    </location>
</feature>
<dbReference type="Proteomes" id="UP001175353">
    <property type="component" value="Unassembled WGS sequence"/>
</dbReference>
<dbReference type="Gene3D" id="2.170.210.10">
    <property type="entry name" value="DNA double-strand break repair and VJ recombination XRCC4, N-terminal"/>
    <property type="match status" value="1"/>
</dbReference>
<feature type="domain" description="XLF-like coiled-coil region" evidence="10">
    <location>
        <begin position="133"/>
        <end position="185"/>
    </location>
</feature>
<protein>
    <recommendedName>
        <fullName evidence="7">Non-homologous end-joining factor 1</fullName>
    </recommendedName>
</protein>
<sequence>MLRAMSTHWKTLRLDDDNNHNGIPQLLIKAKLDSSGYTIHLTDLSRIWGETLTKRGIRKRADLDDCSIDPGEGDDQYQILLDKIQQALDQHDGTSLALGTIKGVEGGLTITLSAPLPSPLPALKWQIQLSTLPATALESALIRPLLQHAQHGQIQIQSLLHELAEKDRVISKITDRLETSGNDLTTVFPGVSNIKVSRKKSQREQLARHVRGLGDFDVNAWRAQHGVSQKPGVLLGREMDSLLTDLPHGDADDAKHGGWWRELGNGTGSKLIADREIQLPSHIASPRVDRPALNRHAISDGDVTMTDDADAGEIFQRQGTPPHLKVTKRDSRQSAQVPMTDQSPAAGGEEKITTDDESTDDDDNLDAVPRNSADPQRSKSTTEAQQHLASLSVSASPAHTSGETSGGRSRPSSPTKTSSSEPHASSSAKPPRGKLGAMGGNARVPVASENEPQPVITSLAKPRSKLGAMGGKSKAVVQSSERTPDPSPGISSPSSAKPHKLGKLGGKKLIAGGASSTNSRQLSEAPSAASTTNEGTPARQSRGSERRAIKEPTPPRETSQERVDRKRFELKRQLDQTTAKGAAKKKRKF</sequence>
<dbReference type="InterPro" id="IPR052287">
    <property type="entry name" value="NHEJ_factor"/>
</dbReference>
<keyword evidence="2" id="KW-0227">DNA damage</keyword>
<organism evidence="11 12">
    <name type="scientific">Friedmanniomyces endolithicus</name>
    <dbReference type="NCBI Taxonomy" id="329885"/>
    <lineage>
        <taxon>Eukaryota</taxon>
        <taxon>Fungi</taxon>
        <taxon>Dikarya</taxon>
        <taxon>Ascomycota</taxon>
        <taxon>Pezizomycotina</taxon>
        <taxon>Dothideomycetes</taxon>
        <taxon>Dothideomycetidae</taxon>
        <taxon>Mycosphaerellales</taxon>
        <taxon>Teratosphaeriaceae</taxon>
        <taxon>Friedmanniomyces</taxon>
    </lineage>
</organism>
<keyword evidence="12" id="KW-1185">Reference proteome</keyword>
<comment type="subcellular location">
    <subcellularLocation>
        <location evidence="1">Nucleus</location>
    </subcellularLocation>
</comment>
<feature type="domain" description="XLF-like N-terminal" evidence="9">
    <location>
        <begin position="9"/>
        <end position="130"/>
    </location>
</feature>
<evidence type="ECO:0000256" key="6">
    <source>
        <dbReference type="ARBA" id="ARBA00025747"/>
    </source>
</evidence>
<feature type="compositionally biased region" description="Acidic residues" evidence="8">
    <location>
        <begin position="355"/>
        <end position="365"/>
    </location>
</feature>